<dbReference type="WBParaSite" id="nRc.2.0.1.t20547-RA">
    <property type="protein sequence ID" value="nRc.2.0.1.t20547-RA"/>
    <property type="gene ID" value="nRc.2.0.1.g20547"/>
</dbReference>
<proteinExistence type="predicted"/>
<evidence type="ECO:0000313" key="2">
    <source>
        <dbReference type="WBParaSite" id="nRc.2.0.1.t20547-RA"/>
    </source>
</evidence>
<name>A0A915J4A9_ROMCU</name>
<organism evidence="1 2">
    <name type="scientific">Romanomermis culicivorax</name>
    <name type="common">Nematode worm</name>
    <dbReference type="NCBI Taxonomy" id="13658"/>
    <lineage>
        <taxon>Eukaryota</taxon>
        <taxon>Metazoa</taxon>
        <taxon>Ecdysozoa</taxon>
        <taxon>Nematoda</taxon>
        <taxon>Enoplea</taxon>
        <taxon>Dorylaimia</taxon>
        <taxon>Mermithida</taxon>
        <taxon>Mermithoidea</taxon>
        <taxon>Mermithidae</taxon>
        <taxon>Romanomermis</taxon>
    </lineage>
</organism>
<evidence type="ECO:0000313" key="1">
    <source>
        <dbReference type="Proteomes" id="UP000887565"/>
    </source>
</evidence>
<dbReference type="Proteomes" id="UP000887565">
    <property type="component" value="Unplaced"/>
</dbReference>
<sequence length="79" mass="8987">MYWSCKVRKVSFRCRHFGGPTPAPQLRRCRLSASHFGTGRFGAGYFSAGDFGARWKVEYVFQVSHAFFKLTTNGPPRIP</sequence>
<accession>A0A915J4A9</accession>
<keyword evidence="1" id="KW-1185">Reference proteome</keyword>
<dbReference type="AlphaFoldDB" id="A0A915J4A9"/>
<protein>
    <submittedName>
        <fullName evidence="2">Uncharacterized protein</fullName>
    </submittedName>
</protein>
<reference evidence="2" key="1">
    <citation type="submission" date="2022-11" db="UniProtKB">
        <authorList>
            <consortium name="WormBaseParasite"/>
        </authorList>
    </citation>
    <scope>IDENTIFICATION</scope>
</reference>